<keyword evidence="4" id="KW-1185">Reference proteome</keyword>
<gene>
    <name evidence="3" type="ORF">SY85_17525</name>
</gene>
<sequence>MNAIDIYIVYPGALFTQRFFYTLIEDTIEVLICWLFMRALILWLDKKLPLHKNFGYRVAVQLPLTILSTCGLLLLICELVQVLRHGKPVDRAVYTHHVWVYGIWLLGHNAIYITMYMWQWTQFVQKNKEMPAPELLATPDLPQPEKETLILRLGNKTRVVQFLDILYCTVSDNLTMICTAGHECLLAEKSLEHLDEVLPPDLFFRANRQFIIHRDLIVSTERIENGKIKLLVKPTPKLPDAIIISRTKAPAFKEWLKMAAA</sequence>
<keyword evidence="1" id="KW-1133">Transmembrane helix</keyword>
<evidence type="ECO:0000259" key="2">
    <source>
        <dbReference type="PROSITE" id="PS50930"/>
    </source>
</evidence>
<feature type="transmembrane region" description="Helical" evidence="1">
    <location>
        <begin position="62"/>
        <end position="83"/>
    </location>
</feature>
<dbReference type="PATRIC" id="fig|1492898.3.peg.3811"/>
<proteinExistence type="predicted"/>
<feature type="transmembrane region" description="Helical" evidence="1">
    <location>
        <begin position="98"/>
        <end position="118"/>
    </location>
</feature>
<dbReference type="PANTHER" id="PTHR37299:SF1">
    <property type="entry name" value="STAGE 0 SPORULATION PROTEIN A HOMOLOG"/>
    <property type="match status" value="1"/>
</dbReference>
<dbReference type="InterPro" id="IPR007492">
    <property type="entry name" value="LytTR_DNA-bd_dom"/>
</dbReference>
<dbReference type="OrthoDB" id="9787344at2"/>
<dbReference type="PROSITE" id="PS50930">
    <property type="entry name" value="HTH_LYTTR"/>
    <property type="match status" value="1"/>
</dbReference>
<dbReference type="EMBL" id="CP011390">
    <property type="protein sequence ID" value="ANE52029.1"/>
    <property type="molecule type" value="Genomic_DNA"/>
</dbReference>
<keyword evidence="1" id="KW-0472">Membrane</keyword>
<dbReference type="GO" id="GO:0003677">
    <property type="term" value="F:DNA binding"/>
    <property type="evidence" value="ECO:0007669"/>
    <property type="project" value="InterPro"/>
</dbReference>
<dbReference type="Gene3D" id="2.40.50.1020">
    <property type="entry name" value="LytTr DNA-binding domain"/>
    <property type="match status" value="1"/>
</dbReference>
<keyword evidence="1" id="KW-0812">Transmembrane</keyword>
<dbReference type="RefSeq" id="WP_066406172.1">
    <property type="nucleotide sequence ID" value="NZ_CP011390.1"/>
</dbReference>
<organism evidence="3 4">
    <name type="scientific">Flavisolibacter tropicus</name>
    <dbReference type="NCBI Taxonomy" id="1492898"/>
    <lineage>
        <taxon>Bacteria</taxon>
        <taxon>Pseudomonadati</taxon>
        <taxon>Bacteroidota</taxon>
        <taxon>Chitinophagia</taxon>
        <taxon>Chitinophagales</taxon>
        <taxon>Chitinophagaceae</taxon>
        <taxon>Flavisolibacter</taxon>
    </lineage>
</organism>
<dbReference type="PANTHER" id="PTHR37299">
    <property type="entry name" value="TRANSCRIPTIONAL REGULATOR-RELATED"/>
    <property type="match status" value="1"/>
</dbReference>
<evidence type="ECO:0000256" key="1">
    <source>
        <dbReference type="SAM" id="Phobius"/>
    </source>
</evidence>
<accession>A0A172TY59</accession>
<reference evidence="3 4" key="2">
    <citation type="journal article" date="2016" name="Int. J. Syst. Evol. Microbiol.">
        <title>Flavisolibacter tropicus sp. nov., isolated from tropical soil.</title>
        <authorList>
            <person name="Lee J.J."/>
            <person name="Kang M.S."/>
            <person name="Kim G.S."/>
            <person name="Lee C.S."/>
            <person name="Lim S."/>
            <person name="Lee J."/>
            <person name="Roh S.H."/>
            <person name="Kang H."/>
            <person name="Ha J.M."/>
            <person name="Bae S."/>
            <person name="Jung H.Y."/>
            <person name="Kim M.K."/>
        </authorList>
    </citation>
    <scope>NUCLEOTIDE SEQUENCE [LARGE SCALE GENOMIC DNA]</scope>
    <source>
        <strain evidence="3 4">LCS9</strain>
    </source>
</reference>
<dbReference type="InterPro" id="IPR046947">
    <property type="entry name" value="LytR-like"/>
</dbReference>
<dbReference type="AlphaFoldDB" id="A0A172TY59"/>
<evidence type="ECO:0000313" key="3">
    <source>
        <dbReference type="EMBL" id="ANE52029.1"/>
    </source>
</evidence>
<dbReference type="GO" id="GO:0000156">
    <property type="term" value="F:phosphorelay response regulator activity"/>
    <property type="evidence" value="ECO:0007669"/>
    <property type="project" value="InterPro"/>
</dbReference>
<protein>
    <recommendedName>
        <fullName evidence="2">HTH LytTR-type domain-containing protein</fullName>
    </recommendedName>
</protein>
<dbReference type="Pfam" id="PF04397">
    <property type="entry name" value="LytTR"/>
    <property type="match status" value="1"/>
</dbReference>
<reference evidence="4" key="1">
    <citation type="submission" date="2015-01" db="EMBL/GenBank/DDBJ databases">
        <title>Flavisolibacter sp./LCS9/ whole genome sequencing.</title>
        <authorList>
            <person name="Kim M.K."/>
            <person name="Srinivasan S."/>
            <person name="Lee J.-J."/>
        </authorList>
    </citation>
    <scope>NUCLEOTIDE SEQUENCE [LARGE SCALE GENOMIC DNA]</scope>
    <source>
        <strain evidence="4">LCS9</strain>
    </source>
</reference>
<dbReference type="STRING" id="1492898.SY85_17525"/>
<name>A0A172TY59_9BACT</name>
<dbReference type="SMART" id="SM00850">
    <property type="entry name" value="LytTR"/>
    <property type="match status" value="1"/>
</dbReference>
<feature type="domain" description="HTH LytTR-type" evidence="2">
    <location>
        <begin position="149"/>
        <end position="258"/>
    </location>
</feature>
<evidence type="ECO:0000313" key="4">
    <source>
        <dbReference type="Proteomes" id="UP000077177"/>
    </source>
</evidence>
<dbReference type="KEGG" id="fla:SY85_17525"/>
<dbReference type="Proteomes" id="UP000077177">
    <property type="component" value="Chromosome"/>
</dbReference>
<feature type="transmembrane region" description="Helical" evidence="1">
    <location>
        <begin position="19"/>
        <end position="41"/>
    </location>
</feature>